<feature type="transmembrane region" description="Helical" evidence="9">
    <location>
        <begin position="206"/>
        <end position="228"/>
    </location>
</feature>
<reference evidence="11 12" key="2">
    <citation type="journal article" date="2020" name="Cell Rep.">
        <title>Acquisition and Adaptation of Ultra-small Parasitic Reduced Genome Bacteria to Mammalian Hosts.</title>
        <authorList>
            <person name="McLean J.S."/>
            <person name="Bor B."/>
            <person name="Kerns K.A."/>
            <person name="Liu Q."/>
            <person name="To T.T."/>
            <person name="Solden L."/>
            <person name="Hendrickson E.L."/>
            <person name="Wrighton K."/>
            <person name="Shi W."/>
            <person name="He X."/>
        </authorList>
    </citation>
    <scope>NUCLEOTIDE SEQUENCE [LARGE SCALE GENOMIC DNA]</scope>
    <source>
        <strain evidence="11 12">TM7_KMM_G3_1_HOT_351</strain>
    </source>
</reference>
<comment type="subcellular location">
    <subcellularLocation>
        <location evidence="1 9">Cell membrane</location>
        <topology evidence="1 9">Multi-pass membrane protein</topology>
    </subcellularLocation>
</comment>
<evidence type="ECO:0000256" key="2">
    <source>
        <dbReference type="ARBA" id="ARBA00010072"/>
    </source>
</evidence>
<evidence type="ECO:0000256" key="7">
    <source>
        <dbReference type="ARBA" id="ARBA00022989"/>
    </source>
</evidence>
<evidence type="ECO:0000256" key="4">
    <source>
        <dbReference type="ARBA" id="ARBA00022475"/>
    </source>
</evidence>
<evidence type="ECO:0000313" key="11">
    <source>
        <dbReference type="EMBL" id="RYC73537.1"/>
    </source>
</evidence>
<feature type="transmembrane region" description="Helical" evidence="9">
    <location>
        <begin position="22"/>
        <end position="45"/>
    </location>
</feature>
<evidence type="ECO:0000313" key="12">
    <source>
        <dbReference type="Proteomes" id="UP001191004"/>
    </source>
</evidence>
<dbReference type="EMBL" id="PRLL01000009">
    <property type="protein sequence ID" value="RYC73537.1"/>
    <property type="molecule type" value="Genomic_DNA"/>
</dbReference>
<evidence type="ECO:0000256" key="9">
    <source>
        <dbReference type="RuleBase" id="RU363032"/>
    </source>
</evidence>
<dbReference type="InterPro" id="IPR000515">
    <property type="entry name" value="MetI-like"/>
</dbReference>
<dbReference type="RefSeq" id="WP_129604722.1">
    <property type="nucleotide sequence ID" value="NZ_PRLL01000009.1"/>
</dbReference>
<keyword evidence="12" id="KW-1185">Reference proteome</keyword>
<dbReference type="Pfam" id="PF00528">
    <property type="entry name" value="BPD_transp_1"/>
    <property type="match status" value="1"/>
</dbReference>
<organism evidence="11 12">
    <name type="scientific">Candidatus Nanosyncoccus nanoralicus</name>
    <dbReference type="NCBI Taxonomy" id="2171996"/>
    <lineage>
        <taxon>Bacteria</taxon>
        <taxon>Candidatus Saccharimonadota</taxon>
        <taxon>Candidatus Nanosyncoccalia</taxon>
        <taxon>Candidatus Nanosyncoccales</taxon>
        <taxon>Candidatus Nanosyncoccaceae</taxon>
        <taxon>Candidatus Nanosyncoccus</taxon>
    </lineage>
</organism>
<dbReference type="SUPFAM" id="SSF161098">
    <property type="entry name" value="MetI-like"/>
    <property type="match status" value="1"/>
</dbReference>
<sequence>MNFFEVIFGNGRWIYLWHGLEVTIVLTTISVIVGLFLGLILALLRTSRATPFAFLSHLQKKKTSKLLRYITAFNPFQVFAQIYISLIRGTPVLVQLLIMYYVVFGSMRTMPKLIIAAIAFAMNSAAYIAEIIRGGIESVDKGQLEAARSLGFSHLQAMYYIVLPQALKNSMPGLIGEGVTMFKETSIVGWIGLSDLMRGADDIRSLTATAFQSLVAAAILYLALTLIFSKVMFRLEKKLNNDEEK</sequence>
<evidence type="ECO:0000256" key="1">
    <source>
        <dbReference type="ARBA" id="ARBA00004651"/>
    </source>
</evidence>
<evidence type="ECO:0000256" key="8">
    <source>
        <dbReference type="ARBA" id="ARBA00023136"/>
    </source>
</evidence>
<evidence type="ECO:0000259" key="10">
    <source>
        <dbReference type="PROSITE" id="PS50928"/>
    </source>
</evidence>
<protein>
    <submittedName>
        <fullName evidence="11">Arginine transport system permease protein ArtQ</fullName>
    </submittedName>
</protein>
<dbReference type="PANTHER" id="PTHR30614:SF20">
    <property type="entry name" value="GLUTAMINE TRANSPORT SYSTEM PERMEASE PROTEIN GLNP"/>
    <property type="match status" value="1"/>
</dbReference>
<comment type="caution">
    <text evidence="11">The sequence shown here is derived from an EMBL/GenBank/DDBJ whole genome shotgun (WGS) entry which is preliminary data.</text>
</comment>
<dbReference type="Gene3D" id="1.10.3720.10">
    <property type="entry name" value="MetI-like"/>
    <property type="match status" value="1"/>
</dbReference>
<keyword evidence="7 9" id="KW-1133">Transmembrane helix</keyword>
<dbReference type="InterPro" id="IPR043429">
    <property type="entry name" value="ArtM/GltK/GlnP/TcyL/YhdX-like"/>
</dbReference>
<keyword evidence="5 9" id="KW-0812">Transmembrane</keyword>
<keyword evidence="8 9" id="KW-0472">Membrane</keyword>
<feature type="transmembrane region" description="Helical" evidence="9">
    <location>
        <begin position="113"/>
        <end position="132"/>
    </location>
</feature>
<dbReference type="PROSITE" id="PS50928">
    <property type="entry name" value="ABC_TM1"/>
    <property type="match status" value="1"/>
</dbReference>
<accession>A0ABY0FJV9</accession>
<keyword evidence="4" id="KW-1003">Cell membrane</keyword>
<keyword evidence="3 9" id="KW-0813">Transport</keyword>
<dbReference type="PANTHER" id="PTHR30614">
    <property type="entry name" value="MEMBRANE COMPONENT OF AMINO ACID ABC TRANSPORTER"/>
    <property type="match status" value="1"/>
</dbReference>
<evidence type="ECO:0000256" key="3">
    <source>
        <dbReference type="ARBA" id="ARBA00022448"/>
    </source>
</evidence>
<evidence type="ECO:0000256" key="5">
    <source>
        <dbReference type="ARBA" id="ARBA00022692"/>
    </source>
</evidence>
<comment type="similarity">
    <text evidence="2">Belongs to the binding-protein-dependent transport system permease family. HisMQ subfamily.</text>
</comment>
<dbReference type="NCBIfam" id="TIGR01726">
    <property type="entry name" value="HEQRo_perm_3TM"/>
    <property type="match status" value="1"/>
</dbReference>
<evidence type="ECO:0000256" key="6">
    <source>
        <dbReference type="ARBA" id="ARBA00022970"/>
    </source>
</evidence>
<reference evidence="11 12" key="1">
    <citation type="journal article" date="2018" name="bioRxiv">
        <title>Evidence of independent acquisition and adaption of ultra-small bacteria to human hosts across the highly diverse yet reduced genomes of the phylum Saccharibacteria.</title>
        <authorList>
            <person name="McLean J.S."/>
            <person name="Bor B."/>
            <person name="To T.T."/>
            <person name="Liu Q."/>
            <person name="Kearns K.A."/>
            <person name="Solden L.M."/>
            <person name="Wrighton K.C."/>
            <person name="He X."/>
            <person name="Shi W."/>
        </authorList>
    </citation>
    <scope>NUCLEOTIDE SEQUENCE [LARGE SCALE GENOMIC DNA]</scope>
    <source>
        <strain evidence="11 12">TM7_KMM_G3_1_HOT_351</strain>
    </source>
</reference>
<gene>
    <name evidence="11" type="primary">artQ</name>
    <name evidence="11" type="ORF">G3KMM_00342</name>
</gene>
<dbReference type="InterPro" id="IPR010065">
    <property type="entry name" value="AA_ABC_transptr_permease_3TM"/>
</dbReference>
<dbReference type="Proteomes" id="UP001191004">
    <property type="component" value="Unassembled WGS sequence"/>
</dbReference>
<proteinExistence type="inferred from homology"/>
<dbReference type="CDD" id="cd06261">
    <property type="entry name" value="TM_PBP2"/>
    <property type="match status" value="1"/>
</dbReference>
<keyword evidence="6" id="KW-0029">Amino-acid transport</keyword>
<feature type="domain" description="ABC transmembrane type-1" evidence="10">
    <location>
        <begin position="20"/>
        <end position="232"/>
    </location>
</feature>
<dbReference type="InterPro" id="IPR035906">
    <property type="entry name" value="MetI-like_sf"/>
</dbReference>
<feature type="transmembrane region" description="Helical" evidence="9">
    <location>
        <begin position="90"/>
        <end position="106"/>
    </location>
</feature>
<name>A0ABY0FJV9_9BACT</name>